<dbReference type="Proteomes" id="UP000184476">
    <property type="component" value="Unassembled WGS sequence"/>
</dbReference>
<dbReference type="Gene3D" id="3.40.50.1390">
    <property type="entry name" value="Resolvase, N-terminal catalytic domain"/>
    <property type="match status" value="1"/>
</dbReference>
<dbReference type="OrthoDB" id="9811097at2"/>
<dbReference type="CDD" id="cd03768">
    <property type="entry name" value="SR_ResInv"/>
    <property type="match status" value="1"/>
</dbReference>
<dbReference type="Pfam" id="PF13408">
    <property type="entry name" value="Zn_ribbon_recom"/>
    <property type="match status" value="1"/>
</dbReference>
<evidence type="ECO:0000259" key="3">
    <source>
        <dbReference type="PROSITE" id="PS51737"/>
    </source>
</evidence>
<dbReference type="PANTHER" id="PTHR30461">
    <property type="entry name" value="DNA-INVERTASE FROM LAMBDOID PROPHAGE"/>
    <property type="match status" value="1"/>
</dbReference>
<sequence>MSYPIPSHRLYNLHQLEIAEFYRDDGVSGTIPFEEREAGSKALEDAKNKVYELLLIYKLDRLGRSTRVILNAVHDLEKIGAKIKSMTEPFDTSDSSGRFLLTVLAGVADLERSNILDRMWHGANRAAKLGKWLGGIVPYGYFVNDDGFLEINDAPIIGNMSESDIIRLIFRLIADENYSTIKVAKHLNDLGIPPSYVKDNRSITRGKRKQKTSGRWHPTRIGNIIKNTTYKGVHNYGKRSNKDREIITREVPAIITKEQWEKAQQVLKDNFIESNRNARRQYLLKGLIFCGTCGRRYTGLAYSSGTKKHPADKRPIKAYYVCGSKPNSAVFGKCPSKNIPQAWIEKLIWDQILKFISNPGEALDIIAASKNQHHLDKEKNLLSEKELIQNNLASKDYEKQDILDLFRKKIISYDDVASQIGKIEKEREELENLLNDIEFALKSEISYLHSVENAERLLTKIKNELTFEERREIIKSLLKKIVVKTTINNRGKKEAEVQAEFFFGQNAIIDNLMDTD</sequence>
<dbReference type="Pfam" id="PF00239">
    <property type="entry name" value="Resolvase"/>
    <property type="match status" value="1"/>
</dbReference>
<evidence type="ECO:0000313" key="5">
    <source>
        <dbReference type="Proteomes" id="UP000184476"/>
    </source>
</evidence>
<protein>
    <submittedName>
        <fullName evidence="4">Site-specific DNA recombinase</fullName>
    </submittedName>
</protein>
<dbReference type="InterPro" id="IPR036162">
    <property type="entry name" value="Resolvase-like_N_sf"/>
</dbReference>
<evidence type="ECO:0000259" key="2">
    <source>
        <dbReference type="PROSITE" id="PS51736"/>
    </source>
</evidence>
<dbReference type="InterPro" id="IPR025827">
    <property type="entry name" value="Zn_ribbon_recom_dom"/>
</dbReference>
<reference evidence="4 5" key="1">
    <citation type="submission" date="2016-11" db="EMBL/GenBank/DDBJ databases">
        <authorList>
            <person name="Jaros S."/>
            <person name="Januszkiewicz K."/>
            <person name="Wedrychowicz H."/>
        </authorList>
    </citation>
    <scope>NUCLEOTIDE SEQUENCE [LARGE SCALE GENOMIC DNA]</scope>
    <source>
        <strain evidence="4 5">DSM 44666</strain>
    </source>
</reference>
<dbReference type="PROSITE" id="PS51737">
    <property type="entry name" value="RECOMBINASE_DNA_BIND"/>
    <property type="match status" value="1"/>
</dbReference>
<dbReference type="Gene3D" id="3.90.1750.20">
    <property type="entry name" value="Putative Large Serine Recombinase, Chain B, Domain 2"/>
    <property type="match status" value="1"/>
</dbReference>
<dbReference type="AlphaFoldDB" id="A0A1M4ZQM3"/>
<evidence type="ECO:0000256" key="1">
    <source>
        <dbReference type="SAM" id="Coils"/>
    </source>
</evidence>
<keyword evidence="1" id="KW-0175">Coiled coil</keyword>
<dbReference type="GO" id="GO:0000150">
    <property type="term" value="F:DNA strand exchange activity"/>
    <property type="evidence" value="ECO:0007669"/>
    <property type="project" value="InterPro"/>
</dbReference>
<proteinExistence type="predicted"/>
<dbReference type="InterPro" id="IPR011109">
    <property type="entry name" value="DNA_bind_recombinase_dom"/>
</dbReference>
<gene>
    <name evidence="4" type="ORF">SAMN05444392_11055</name>
</gene>
<dbReference type="PROSITE" id="PS51736">
    <property type="entry name" value="RECOMBINASES_3"/>
    <property type="match status" value="1"/>
</dbReference>
<evidence type="ECO:0000313" key="4">
    <source>
        <dbReference type="EMBL" id="SHF20225.1"/>
    </source>
</evidence>
<feature type="coiled-coil region" evidence="1">
    <location>
        <begin position="413"/>
        <end position="471"/>
    </location>
</feature>
<accession>A0A1M4ZQM3</accession>
<dbReference type="InterPro" id="IPR050639">
    <property type="entry name" value="SSR_resolvase"/>
</dbReference>
<name>A0A1M4ZQM3_9BACL</name>
<dbReference type="PANTHER" id="PTHR30461:SF23">
    <property type="entry name" value="DNA RECOMBINASE-RELATED"/>
    <property type="match status" value="1"/>
</dbReference>
<feature type="domain" description="Recombinase" evidence="3">
    <location>
        <begin position="138"/>
        <end position="273"/>
    </location>
</feature>
<keyword evidence="5" id="KW-1185">Reference proteome</keyword>
<dbReference type="Pfam" id="PF07508">
    <property type="entry name" value="Recombinase"/>
    <property type="match status" value="1"/>
</dbReference>
<dbReference type="GO" id="GO:0003677">
    <property type="term" value="F:DNA binding"/>
    <property type="evidence" value="ECO:0007669"/>
    <property type="project" value="InterPro"/>
</dbReference>
<dbReference type="STRING" id="112248.SAMN05444392_11055"/>
<feature type="domain" description="Resolvase/invertase-type recombinase catalytic" evidence="2">
    <location>
        <begin position="1"/>
        <end position="130"/>
    </location>
</feature>
<dbReference type="EMBL" id="FQVL01000010">
    <property type="protein sequence ID" value="SHF20225.1"/>
    <property type="molecule type" value="Genomic_DNA"/>
</dbReference>
<dbReference type="SUPFAM" id="SSF53041">
    <property type="entry name" value="Resolvase-like"/>
    <property type="match status" value="1"/>
</dbReference>
<dbReference type="SMART" id="SM00857">
    <property type="entry name" value="Resolvase"/>
    <property type="match status" value="1"/>
</dbReference>
<dbReference type="RefSeq" id="WP_073155980.1">
    <property type="nucleotide sequence ID" value="NZ_FQVL01000010.1"/>
</dbReference>
<dbReference type="InterPro" id="IPR038109">
    <property type="entry name" value="DNA_bind_recomb_sf"/>
</dbReference>
<dbReference type="InterPro" id="IPR006119">
    <property type="entry name" value="Resolv_N"/>
</dbReference>
<organism evidence="4 5">
    <name type="scientific">Seinonella peptonophila</name>
    <dbReference type="NCBI Taxonomy" id="112248"/>
    <lineage>
        <taxon>Bacteria</taxon>
        <taxon>Bacillati</taxon>
        <taxon>Bacillota</taxon>
        <taxon>Bacilli</taxon>
        <taxon>Bacillales</taxon>
        <taxon>Thermoactinomycetaceae</taxon>
        <taxon>Seinonella</taxon>
    </lineage>
</organism>